<reference evidence="3" key="1">
    <citation type="submission" date="2025-08" db="UniProtKB">
        <authorList>
            <consortium name="RefSeq"/>
        </authorList>
    </citation>
    <scope>IDENTIFICATION</scope>
    <source>
        <tissue evidence="3">Tentacle</tissue>
    </source>
</reference>
<gene>
    <name evidence="3" type="primary">LOC116306606</name>
</gene>
<evidence type="ECO:0000256" key="1">
    <source>
        <dbReference type="SAM" id="MobiDB-lite"/>
    </source>
</evidence>
<feature type="region of interest" description="Disordered" evidence="1">
    <location>
        <begin position="174"/>
        <end position="207"/>
    </location>
</feature>
<dbReference type="Proteomes" id="UP000515163">
    <property type="component" value="Unplaced"/>
</dbReference>
<dbReference type="FunCoup" id="A0A6P8IZD2">
    <property type="interactions" value="15"/>
</dbReference>
<evidence type="ECO:0000313" key="3">
    <source>
        <dbReference type="RefSeq" id="XP_031572549.1"/>
    </source>
</evidence>
<keyword evidence="2" id="KW-1185">Reference proteome</keyword>
<dbReference type="AlphaFoldDB" id="A0A6P8IZD2"/>
<dbReference type="InParanoid" id="A0A6P8IZD2"/>
<dbReference type="PANTHER" id="PTHR28457">
    <property type="entry name" value="COILED-COIL DOMAIN-CONTAINING PROTEIN 189"/>
    <property type="match status" value="1"/>
</dbReference>
<organism evidence="2 3">
    <name type="scientific">Actinia tenebrosa</name>
    <name type="common">Australian red waratah sea anemone</name>
    <dbReference type="NCBI Taxonomy" id="6105"/>
    <lineage>
        <taxon>Eukaryota</taxon>
        <taxon>Metazoa</taxon>
        <taxon>Cnidaria</taxon>
        <taxon>Anthozoa</taxon>
        <taxon>Hexacorallia</taxon>
        <taxon>Actiniaria</taxon>
        <taxon>Actiniidae</taxon>
        <taxon>Actinia</taxon>
    </lineage>
</organism>
<dbReference type="GeneID" id="116306606"/>
<dbReference type="RefSeq" id="XP_031572549.1">
    <property type="nucleotide sequence ID" value="XM_031716689.1"/>
</dbReference>
<dbReference type="PANTHER" id="PTHR28457:SF1">
    <property type="entry name" value="CILIA- AND FLAGELLA-ASSOCIATED PROTEIN 119"/>
    <property type="match status" value="1"/>
</dbReference>
<feature type="region of interest" description="Disordered" evidence="1">
    <location>
        <begin position="245"/>
        <end position="271"/>
    </location>
</feature>
<name>A0A6P8IZD2_ACTTE</name>
<accession>A0A6P8IZD2</accession>
<feature type="compositionally biased region" description="Acidic residues" evidence="1">
    <location>
        <begin position="194"/>
        <end position="207"/>
    </location>
</feature>
<dbReference type="InterPro" id="IPR032727">
    <property type="entry name" value="CLAMP"/>
</dbReference>
<evidence type="ECO:0000313" key="2">
    <source>
        <dbReference type="Proteomes" id="UP000515163"/>
    </source>
</evidence>
<dbReference type="KEGG" id="aten:116306606"/>
<dbReference type="OrthoDB" id="425082at2759"/>
<proteinExistence type="predicted"/>
<sequence length="271" mass="30878">MPSVSKERRFKPRVLCWVDLTLENVDEILKSKSADETQSILADIFKIKDHKEELRSGILIDLYYYSIQFAKDNNFTKEQISAFFSIIKCIHEMAIDTPFGNVKPVFEYTKDLILCHSIKRPPFSIALFSTDQVKNITTYIVNTYFRHYKLYKYAFTPKVRLDLAIDYIGLPATPPPSEVGEEDEKMTEEKKEEEGEEAEVAAEPEIEETPAVKELKTMISTVLQEQVEQLKNSVDLQIKAKDEEISKKTGISLADSGTAPKSPKGKGKRGK</sequence>
<protein>
    <submittedName>
        <fullName evidence="3">Coiled-coil domain-containing protein 189-like</fullName>
    </submittedName>
</protein>
<dbReference type="Pfam" id="PF14769">
    <property type="entry name" value="CLAMP"/>
    <property type="match status" value="1"/>
</dbReference>